<name>A0A9N9XQX5_PHYSR</name>
<evidence type="ECO:0000256" key="4">
    <source>
        <dbReference type="PROSITE-ProRule" id="PRU00455"/>
    </source>
</evidence>
<evidence type="ECO:0000256" key="1">
    <source>
        <dbReference type="ARBA" id="ARBA00022723"/>
    </source>
</evidence>
<dbReference type="InterPro" id="IPR004162">
    <property type="entry name" value="SINA-like_animal"/>
</dbReference>
<evidence type="ECO:0000256" key="2">
    <source>
        <dbReference type="ARBA" id="ARBA00022771"/>
    </source>
</evidence>
<dbReference type="GO" id="GO:0061630">
    <property type="term" value="F:ubiquitin protein ligase activity"/>
    <property type="evidence" value="ECO:0007669"/>
    <property type="project" value="TreeGrafter"/>
</dbReference>
<dbReference type="AlphaFoldDB" id="A0A9N9XQX5"/>
<keyword evidence="3" id="KW-0862">Zinc</keyword>
<gene>
    <name evidence="6" type="ORF">PHYEVI_LOCUS7237</name>
</gene>
<dbReference type="PANTHER" id="PTHR45877">
    <property type="entry name" value="E3 UBIQUITIN-PROTEIN LIGASE SIAH2"/>
    <property type="match status" value="1"/>
</dbReference>
<dbReference type="Gene3D" id="3.30.40.10">
    <property type="entry name" value="Zinc/RING finger domain, C3HC4 (zinc finger)"/>
    <property type="match status" value="1"/>
</dbReference>
<evidence type="ECO:0000313" key="6">
    <source>
        <dbReference type="EMBL" id="CAG9860889.1"/>
    </source>
</evidence>
<dbReference type="SUPFAM" id="SSF49599">
    <property type="entry name" value="TRAF domain-like"/>
    <property type="match status" value="1"/>
</dbReference>
<dbReference type="InterPro" id="IPR013083">
    <property type="entry name" value="Znf_RING/FYVE/PHD"/>
</dbReference>
<accession>A0A9N9XQX5</accession>
<keyword evidence="2 4" id="KW-0863">Zinc-finger</keyword>
<dbReference type="OrthoDB" id="6768780at2759"/>
<dbReference type="PROSITE" id="PS51081">
    <property type="entry name" value="ZF_SIAH"/>
    <property type="match status" value="1"/>
</dbReference>
<dbReference type="EMBL" id="OU900096">
    <property type="protein sequence ID" value="CAG9860889.1"/>
    <property type="molecule type" value="Genomic_DNA"/>
</dbReference>
<feature type="domain" description="SIAH-type" evidence="5">
    <location>
        <begin position="215"/>
        <end position="273"/>
    </location>
</feature>
<dbReference type="PANTHER" id="PTHR45877:SF2">
    <property type="entry name" value="E3 UBIQUITIN-PROTEIN LIGASE SINA-RELATED"/>
    <property type="match status" value="1"/>
</dbReference>
<dbReference type="Proteomes" id="UP001153712">
    <property type="component" value="Chromosome 3"/>
</dbReference>
<protein>
    <recommendedName>
        <fullName evidence="5">SIAH-type domain-containing protein</fullName>
    </recommendedName>
</protein>
<evidence type="ECO:0000256" key="3">
    <source>
        <dbReference type="ARBA" id="ARBA00022833"/>
    </source>
</evidence>
<sequence>MLQIPCYVLEKLRCSACGGYLNTKPLVVRAEDQQQMCGKCFESLPADEKGKYARQPGLEILADIIQFPSKYDSQDCGYSYRTNCTYRSSNTFLGDGSVNKSSRVNNELLSESDQVRCSLNYEIKDRTYTNEPQTLDFAMILKGNRDNILSIKNTSNEEALNNIEINLKGTLRVSNKPELVCSNIAIKPIQYTNLHEYNRRCYRCTEGCGACNPTDSKSLCKNFSRGCKEKVQFDDARRHEAKCEYNNYKCILDSCNVITTLPNIKQHIKTDHPHSILSSEVSKIFGAKDETFVTYSNDNLFKCFYYYYKTFVEFYVVLVGSGEEASKYSYEVMVDLGDGVVSKKSKCSTWNDAMLEKGVTFDKKELLVDNDKIVEVKVKFRIV</sequence>
<keyword evidence="7" id="KW-1185">Reference proteome</keyword>
<proteinExistence type="predicted"/>
<evidence type="ECO:0000313" key="7">
    <source>
        <dbReference type="Proteomes" id="UP001153712"/>
    </source>
</evidence>
<dbReference type="GO" id="GO:0005737">
    <property type="term" value="C:cytoplasm"/>
    <property type="evidence" value="ECO:0007669"/>
    <property type="project" value="TreeGrafter"/>
</dbReference>
<dbReference type="GO" id="GO:0008270">
    <property type="term" value="F:zinc ion binding"/>
    <property type="evidence" value="ECO:0007669"/>
    <property type="project" value="UniProtKB-KW"/>
</dbReference>
<keyword evidence="1" id="KW-0479">Metal-binding</keyword>
<dbReference type="GO" id="GO:0031624">
    <property type="term" value="F:ubiquitin conjugating enzyme binding"/>
    <property type="evidence" value="ECO:0007669"/>
    <property type="project" value="TreeGrafter"/>
</dbReference>
<reference evidence="6" key="1">
    <citation type="submission" date="2022-01" db="EMBL/GenBank/DDBJ databases">
        <authorList>
            <person name="King R."/>
        </authorList>
    </citation>
    <scope>NUCLEOTIDE SEQUENCE</scope>
</reference>
<dbReference type="Pfam" id="PF21361">
    <property type="entry name" value="Sina_ZnF"/>
    <property type="match status" value="1"/>
</dbReference>
<organism evidence="6 7">
    <name type="scientific">Phyllotreta striolata</name>
    <name type="common">Striped flea beetle</name>
    <name type="synonym">Crioceris striolata</name>
    <dbReference type="NCBI Taxonomy" id="444603"/>
    <lineage>
        <taxon>Eukaryota</taxon>
        <taxon>Metazoa</taxon>
        <taxon>Ecdysozoa</taxon>
        <taxon>Arthropoda</taxon>
        <taxon>Hexapoda</taxon>
        <taxon>Insecta</taxon>
        <taxon>Pterygota</taxon>
        <taxon>Neoptera</taxon>
        <taxon>Endopterygota</taxon>
        <taxon>Coleoptera</taxon>
        <taxon>Polyphaga</taxon>
        <taxon>Cucujiformia</taxon>
        <taxon>Chrysomeloidea</taxon>
        <taxon>Chrysomelidae</taxon>
        <taxon>Galerucinae</taxon>
        <taxon>Alticini</taxon>
        <taxon>Phyllotreta</taxon>
    </lineage>
</organism>
<dbReference type="GO" id="GO:0043161">
    <property type="term" value="P:proteasome-mediated ubiquitin-dependent protein catabolic process"/>
    <property type="evidence" value="ECO:0007669"/>
    <property type="project" value="TreeGrafter"/>
</dbReference>
<dbReference type="InterPro" id="IPR013010">
    <property type="entry name" value="Znf_SIAH"/>
</dbReference>
<evidence type="ECO:0000259" key="5">
    <source>
        <dbReference type="PROSITE" id="PS51081"/>
    </source>
</evidence>